<dbReference type="InterPro" id="IPR035901">
    <property type="entry name" value="GIY-YIG_endonuc_sf"/>
</dbReference>
<gene>
    <name evidence="2" type="ORF">B1A_06576</name>
</gene>
<dbReference type="EMBL" id="AUZX01004767">
    <property type="protein sequence ID" value="EQD69913.1"/>
    <property type="molecule type" value="Genomic_DNA"/>
</dbReference>
<dbReference type="Pfam" id="PF01541">
    <property type="entry name" value="GIY-YIG"/>
    <property type="match status" value="1"/>
</dbReference>
<dbReference type="InterPro" id="IPR050190">
    <property type="entry name" value="UPF0213_domain"/>
</dbReference>
<dbReference type="PANTHER" id="PTHR34477:SF1">
    <property type="entry name" value="UPF0213 PROTEIN YHBQ"/>
    <property type="match status" value="1"/>
</dbReference>
<accession>T1BMT3</accession>
<proteinExistence type="predicted"/>
<reference evidence="2" key="1">
    <citation type="submission" date="2013-08" db="EMBL/GenBank/DDBJ databases">
        <authorList>
            <person name="Mendez C."/>
            <person name="Richter M."/>
            <person name="Ferrer M."/>
            <person name="Sanchez J."/>
        </authorList>
    </citation>
    <scope>NUCLEOTIDE SEQUENCE</scope>
</reference>
<evidence type="ECO:0000313" key="2">
    <source>
        <dbReference type="EMBL" id="EQD69913.1"/>
    </source>
</evidence>
<organism evidence="2">
    <name type="scientific">mine drainage metagenome</name>
    <dbReference type="NCBI Taxonomy" id="410659"/>
    <lineage>
        <taxon>unclassified sequences</taxon>
        <taxon>metagenomes</taxon>
        <taxon>ecological metagenomes</taxon>
    </lineage>
</organism>
<protein>
    <submittedName>
        <fullName evidence="2">Excinuclease ABC C subunit domain protein</fullName>
    </submittedName>
</protein>
<reference evidence="2" key="2">
    <citation type="journal article" date="2014" name="ISME J.">
        <title>Microbial stratification in low pH oxic and suboxic macroscopic growths along an acid mine drainage.</title>
        <authorList>
            <person name="Mendez-Garcia C."/>
            <person name="Mesa V."/>
            <person name="Sprenger R.R."/>
            <person name="Richter M."/>
            <person name="Diez M.S."/>
            <person name="Solano J."/>
            <person name="Bargiela R."/>
            <person name="Golyshina O.V."/>
            <person name="Manteca A."/>
            <person name="Ramos J.L."/>
            <person name="Gallego J.R."/>
            <person name="Llorente I."/>
            <person name="Martins Dos Santos V.A."/>
            <person name="Jensen O.N."/>
            <person name="Pelaez A.I."/>
            <person name="Sanchez J."/>
            <person name="Ferrer M."/>
        </authorList>
    </citation>
    <scope>NUCLEOTIDE SEQUENCE</scope>
</reference>
<dbReference type="InterPro" id="IPR000305">
    <property type="entry name" value="GIY-YIG_endonuc"/>
</dbReference>
<name>T1BMT3_9ZZZZ</name>
<evidence type="ECO:0000259" key="1">
    <source>
        <dbReference type="PROSITE" id="PS50164"/>
    </source>
</evidence>
<dbReference type="SUPFAM" id="SSF82771">
    <property type="entry name" value="GIY-YIG endonuclease"/>
    <property type="match status" value="1"/>
</dbReference>
<dbReference type="PANTHER" id="PTHR34477">
    <property type="entry name" value="UPF0213 PROTEIN YHBQ"/>
    <property type="match status" value="1"/>
</dbReference>
<dbReference type="CDD" id="cd10456">
    <property type="entry name" value="GIY-YIG_UPF0213"/>
    <property type="match status" value="1"/>
</dbReference>
<sequence>MANAPSSTAWFVYLLECENGRLYTGITPDLAERFRKHASGKGAMFTRLNKPLRFIGAKPCANRSEASRLERVVKGLTHEQKRWMASQWNAQDCARQQG</sequence>
<feature type="domain" description="GIY-YIG" evidence="1">
    <location>
        <begin position="8"/>
        <end position="83"/>
    </location>
</feature>
<dbReference type="PROSITE" id="PS50164">
    <property type="entry name" value="GIY_YIG"/>
    <property type="match status" value="1"/>
</dbReference>
<dbReference type="Gene3D" id="3.40.1440.10">
    <property type="entry name" value="GIY-YIG endonuclease"/>
    <property type="match status" value="1"/>
</dbReference>
<dbReference type="AlphaFoldDB" id="T1BMT3"/>
<comment type="caution">
    <text evidence="2">The sequence shown here is derived from an EMBL/GenBank/DDBJ whole genome shotgun (WGS) entry which is preliminary data.</text>
</comment>